<dbReference type="PANTHER" id="PTHR30097">
    <property type="entry name" value="CATION EFFLUX SYSTEM PROTEIN CUSB"/>
    <property type="match status" value="1"/>
</dbReference>
<dbReference type="GeneID" id="97181424"/>
<dbReference type="InterPro" id="IPR006143">
    <property type="entry name" value="RND_pump_MFP"/>
</dbReference>
<dbReference type="AlphaFoldDB" id="A0A2X2IS53"/>
<dbReference type="GO" id="GO:0022857">
    <property type="term" value="F:transmembrane transporter activity"/>
    <property type="evidence" value="ECO:0007669"/>
    <property type="project" value="InterPro"/>
</dbReference>
<dbReference type="GO" id="GO:0016020">
    <property type="term" value="C:membrane"/>
    <property type="evidence" value="ECO:0007669"/>
    <property type="project" value="InterPro"/>
</dbReference>
<comment type="similarity">
    <text evidence="1">Belongs to the membrane fusion protein (MFP) (TC 8.A.1) family.</text>
</comment>
<evidence type="ECO:0000313" key="6">
    <source>
        <dbReference type="Proteomes" id="UP000251241"/>
    </source>
</evidence>
<dbReference type="SUPFAM" id="SSF111369">
    <property type="entry name" value="HlyD-like secretion proteins"/>
    <property type="match status" value="1"/>
</dbReference>
<evidence type="ECO:0000256" key="1">
    <source>
        <dbReference type="ARBA" id="ARBA00009477"/>
    </source>
</evidence>
<dbReference type="InterPro" id="IPR058792">
    <property type="entry name" value="Beta-barrel_RND_2"/>
</dbReference>
<proteinExistence type="inferred from homology"/>
<feature type="domain" description="CusB-like beta-barrel" evidence="3">
    <location>
        <begin position="215"/>
        <end position="290"/>
    </location>
</feature>
<dbReference type="Pfam" id="PF25954">
    <property type="entry name" value="Beta-barrel_RND_2"/>
    <property type="match status" value="1"/>
</dbReference>
<dbReference type="Gene3D" id="2.40.30.170">
    <property type="match status" value="1"/>
</dbReference>
<evidence type="ECO:0000259" key="3">
    <source>
        <dbReference type="Pfam" id="PF25954"/>
    </source>
</evidence>
<dbReference type="NCBIfam" id="TIGR01730">
    <property type="entry name" value="RND_mfp"/>
    <property type="match status" value="1"/>
</dbReference>
<evidence type="ECO:0000256" key="2">
    <source>
        <dbReference type="ARBA" id="ARBA00022448"/>
    </source>
</evidence>
<dbReference type="FunFam" id="2.40.30.170:FF:000010">
    <property type="entry name" value="Efflux RND transporter periplasmic adaptor subunit"/>
    <property type="match status" value="1"/>
</dbReference>
<dbReference type="Pfam" id="PF25973">
    <property type="entry name" value="BSH_CzcB"/>
    <property type="match status" value="1"/>
</dbReference>
<protein>
    <submittedName>
        <fullName evidence="5">Cation efflux system protein CzcB</fullName>
    </submittedName>
</protein>
<evidence type="ECO:0000313" key="5">
    <source>
        <dbReference type="EMBL" id="SPZ84788.1"/>
    </source>
</evidence>
<sequence length="368" mass="40815">MKGNFLMPLTLLSICLLWSCQSTKNEEQVTPPTKGFCLSADFKNQIKIDSIQKRAVFEQIALNGVIQYDQDELAALKSPIPGIVQSVSVKMGDYVEKGQILVSLKGTSVNDLGKELRELENSKRLVESKLASLRSLLKDGMASQRELEEMESELKATQIGIRHVKANMNLLNGSSENGLFYIRAPKAGYIVDKKVSPGMTVGDDAELLSVSKLNEVWVSVNIYANNLPFVKNGAPVKITTLAYKGESFDGYIDQVANFFDPEERVVKARVKLLNKDLRLKPGMSVDVLVEKAVSGQEQQMLAIPKDAIILHNNQNFVVLYKNDCDLSVKPVDIVAENETYAFVKTGIAEGDQVLTENELIVFDELINR</sequence>
<dbReference type="Gene3D" id="2.40.420.20">
    <property type="match status" value="1"/>
</dbReference>
<keyword evidence="2" id="KW-0813">Transport</keyword>
<dbReference type="GO" id="GO:0060003">
    <property type="term" value="P:copper ion export"/>
    <property type="evidence" value="ECO:0007669"/>
    <property type="project" value="TreeGrafter"/>
</dbReference>
<name>A0A2X2IS53_SPHMU</name>
<dbReference type="GO" id="GO:0015679">
    <property type="term" value="P:plasma membrane copper ion transport"/>
    <property type="evidence" value="ECO:0007669"/>
    <property type="project" value="TreeGrafter"/>
</dbReference>
<organism evidence="5 6">
    <name type="scientific">Sphingobacterium multivorum</name>
    <dbReference type="NCBI Taxonomy" id="28454"/>
    <lineage>
        <taxon>Bacteria</taxon>
        <taxon>Pseudomonadati</taxon>
        <taxon>Bacteroidota</taxon>
        <taxon>Sphingobacteriia</taxon>
        <taxon>Sphingobacteriales</taxon>
        <taxon>Sphingobacteriaceae</taxon>
        <taxon>Sphingobacterium</taxon>
    </lineage>
</organism>
<dbReference type="GO" id="GO:0030313">
    <property type="term" value="C:cell envelope"/>
    <property type="evidence" value="ECO:0007669"/>
    <property type="project" value="TreeGrafter"/>
</dbReference>
<evidence type="ECO:0000259" key="4">
    <source>
        <dbReference type="Pfam" id="PF25973"/>
    </source>
</evidence>
<dbReference type="Proteomes" id="UP000251241">
    <property type="component" value="Unassembled WGS sequence"/>
</dbReference>
<accession>A0A2X2IS53</accession>
<dbReference type="InterPro" id="IPR051909">
    <property type="entry name" value="MFP_Cation_Efflux"/>
</dbReference>
<dbReference type="PANTHER" id="PTHR30097:SF4">
    <property type="entry name" value="SLR6042 PROTEIN"/>
    <property type="match status" value="1"/>
</dbReference>
<gene>
    <name evidence="5" type="primary">czcB_1</name>
    <name evidence="5" type="ORF">NCTC11343_01333</name>
</gene>
<dbReference type="EMBL" id="UAUU01000004">
    <property type="protein sequence ID" value="SPZ84788.1"/>
    <property type="molecule type" value="Genomic_DNA"/>
</dbReference>
<dbReference type="Gene3D" id="2.40.50.100">
    <property type="match status" value="1"/>
</dbReference>
<reference evidence="5 6" key="1">
    <citation type="submission" date="2018-06" db="EMBL/GenBank/DDBJ databases">
        <authorList>
            <consortium name="Pathogen Informatics"/>
            <person name="Doyle S."/>
        </authorList>
    </citation>
    <scope>NUCLEOTIDE SEQUENCE [LARGE SCALE GENOMIC DNA]</scope>
    <source>
        <strain evidence="5 6">NCTC11343</strain>
    </source>
</reference>
<feature type="domain" description="CzcB-like barrel-sandwich hybrid" evidence="4">
    <location>
        <begin position="74"/>
        <end position="211"/>
    </location>
</feature>
<dbReference type="InterPro" id="IPR058647">
    <property type="entry name" value="BSH_CzcB-like"/>
</dbReference>
<dbReference type="RefSeq" id="WP_070569459.1">
    <property type="nucleotide sequence ID" value="NZ_CP069793.1"/>
</dbReference>